<feature type="transmembrane region" description="Helical" evidence="5">
    <location>
        <begin position="39"/>
        <end position="58"/>
    </location>
</feature>
<dbReference type="AlphaFoldDB" id="A0A428QCD3"/>
<keyword evidence="4 5" id="KW-0472">Membrane</keyword>
<keyword evidence="7" id="KW-1185">Reference proteome</keyword>
<feature type="transmembrane region" description="Helical" evidence="5">
    <location>
        <begin position="153"/>
        <end position="176"/>
    </location>
</feature>
<feature type="transmembrane region" description="Helical" evidence="5">
    <location>
        <begin position="78"/>
        <end position="103"/>
    </location>
</feature>
<dbReference type="Pfam" id="PF04479">
    <property type="entry name" value="RTA1"/>
    <property type="match status" value="1"/>
</dbReference>
<evidence type="ECO:0000256" key="4">
    <source>
        <dbReference type="ARBA" id="ARBA00023136"/>
    </source>
</evidence>
<feature type="transmembrane region" description="Helical" evidence="5">
    <location>
        <begin position="197"/>
        <end position="217"/>
    </location>
</feature>
<keyword evidence="2 5" id="KW-0812">Transmembrane</keyword>
<protein>
    <submittedName>
        <fullName evidence="6">Uncharacterized protein</fullName>
    </submittedName>
</protein>
<feature type="transmembrane region" description="Helical" evidence="5">
    <location>
        <begin position="311"/>
        <end position="331"/>
    </location>
</feature>
<evidence type="ECO:0000313" key="6">
    <source>
        <dbReference type="EMBL" id="RSL62870.1"/>
    </source>
</evidence>
<evidence type="ECO:0000256" key="1">
    <source>
        <dbReference type="ARBA" id="ARBA00004141"/>
    </source>
</evidence>
<dbReference type="OrthoDB" id="5376804at2759"/>
<dbReference type="InterPro" id="IPR021514">
    <property type="entry name" value="DUF3176"/>
</dbReference>
<dbReference type="PANTHER" id="PTHR31465">
    <property type="entry name" value="PROTEIN RTA1-RELATED"/>
    <property type="match status" value="1"/>
</dbReference>
<sequence>MTEYELYHYDPSFILAIIFIALFSVSTLGHLFQPFHSRAFFFIPFLIGCIFEAIGYAGRAISAKQTPDWAVLPYAMQSLLLLLGPTMLAASIYMALGRLIIFLEADGYSLVAIEYLTKTFVFGDVISFLAQSAGGGMLSQAKSAGDQKRGQSVIIVGLAVQLYFFAFFITVLHIFHRRINKMPTDKSPSITTPWKRFILVLYVASGFIMVRSIFRIVEYITGANGPLQSTEIYIYVFDAALIFITTALFNIFHPGSVILSCKELDIFNTYDDATSIPLRPARQTLPNVSEPLQYAPIQNKNRYSVATSPAVYYRLYGLFLMLTIFKLMSWRAWGSELLAVLGSSASLVAMVVLLSKFDGKAPFTWNSVTLNAVVSILSLAIKTSLVFVIAECIAQWKWILFAREPRLLVDFDRIDSATRGPLGSIKVLFGTRGALAVQFGAILTLLAIILDPLAQQLVQLQQSVVFAPRPFGDPGLSALASRTTVYEVGSSIRVQVGDLWYRRTQLPLSMQASILNGFSRSPWEAAQEALVQCPTSNCTWDQFATLGVCNRCEDLSSKLKRVVGFGETLLTIHDVSYGTKSVNATAFSLPNGHFITNVDGCPLHDYLWNQCQNEQPLGIYSDKRYALTSFGTGNPNKTNSMKDIDTLIWSMSFIYPDVKYLNYSELPTTSDGDLDKGLYWPNIPMKAEECSLYYCIKMVDSEVQGNQLFENITEADGWIRDPESWERRDDDELTKINTPPDDETNSLEFNLWYSAASYSDLKLRGLGNLSTESMSVSSDTVMALSHHMQDLLLGNWTNTTEIRKNIEEKLGKGAVGFNGVSHGPDGKELTVESEPPGIGGLWTWTNTNITRRFEALATSMTNEMRRNPNPRLDNVEGQDQDRYEGKLSFEGNVGTEKVLYDIQWPWVALHGVMLFCVLILLIMTAKSAGDPDLTPLARSSTLATIRQGHRIGGVLEDADTMERMEKAARRSYVKISNGKEDEAMVRRMMRGEATRAASGQEESLYLTSIEMENRSQK</sequence>
<comment type="caution">
    <text evidence="6">The sequence shown here is derived from an EMBL/GenBank/DDBJ whole genome shotgun (WGS) entry which is preliminary data.</text>
</comment>
<evidence type="ECO:0000256" key="3">
    <source>
        <dbReference type="ARBA" id="ARBA00022989"/>
    </source>
</evidence>
<proteinExistence type="predicted"/>
<dbReference type="STRING" id="1325734.A0A428QCD3"/>
<comment type="subcellular location">
    <subcellularLocation>
        <location evidence="1">Membrane</location>
        <topology evidence="1">Multi-pass membrane protein</topology>
    </subcellularLocation>
</comment>
<organism evidence="6 7">
    <name type="scientific">Fusarium duplospermum</name>
    <dbReference type="NCBI Taxonomy" id="1325734"/>
    <lineage>
        <taxon>Eukaryota</taxon>
        <taxon>Fungi</taxon>
        <taxon>Dikarya</taxon>
        <taxon>Ascomycota</taxon>
        <taxon>Pezizomycotina</taxon>
        <taxon>Sordariomycetes</taxon>
        <taxon>Hypocreomycetidae</taxon>
        <taxon>Hypocreales</taxon>
        <taxon>Nectriaceae</taxon>
        <taxon>Fusarium</taxon>
        <taxon>Fusarium solani species complex</taxon>
    </lineage>
</organism>
<dbReference type="PANTHER" id="PTHR31465:SF35">
    <property type="entry name" value="RTA1 DOMAIN PROTEIN-RELATED"/>
    <property type="match status" value="1"/>
</dbReference>
<feature type="transmembrane region" description="Helical" evidence="5">
    <location>
        <begin position="12"/>
        <end position="32"/>
    </location>
</feature>
<feature type="transmembrane region" description="Helical" evidence="5">
    <location>
        <begin position="337"/>
        <end position="357"/>
    </location>
</feature>
<feature type="transmembrane region" description="Helical" evidence="5">
    <location>
        <begin position="115"/>
        <end position="133"/>
    </location>
</feature>
<feature type="transmembrane region" description="Helical" evidence="5">
    <location>
        <begin position="904"/>
        <end position="923"/>
    </location>
</feature>
<dbReference type="Pfam" id="PF11374">
    <property type="entry name" value="DUF3176"/>
    <property type="match status" value="1"/>
</dbReference>
<evidence type="ECO:0000313" key="7">
    <source>
        <dbReference type="Proteomes" id="UP000288168"/>
    </source>
</evidence>
<evidence type="ECO:0000256" key="2">
    <source>
        <dbReference type="ARBA" id="ARBA00022692"/>
    </source>
</evidence>
<reference evidence="6 7" key="1">
    <citation type="submission" date="2017-06" db="EMBL/GenBank/DDBJ databases">
        <title>Comparative genomic analysis of Ambrosia Fusariam Clade fungi.</title>
        <authorList>
            <person name="Stajich J.E."/>
            <person name="Carrillo J."/>
            <person name="Kijimoto T."/>
            <person name="Eskalen A."/>
            <person name="O'Donnell K."/>
            <person name="Kasson M."/>
        </authorList>
    </citation>
    <scope>NUCLEOTIDE SEQUENCE [LARGE SCALE GENOMIC DNA]</scope>
    <source>
        <strain evidence="6 7">NRRL62584</strain>
    </source>
</reference>
<dbReference type="EMBL" id="NKCI01000042">
    <property type="protein sequence ID" value="RSL62870.1"/>
    <property type="molecule type" value="Genomic_DNA"/>
</dbReference>
<accession>A0A428QCD3</accession>
<gene>
    <name evidence="6" type="ORF">CEP54_005469</name>
</gene>
<name>A0A428QCD3_9HYPO</name>
<evidence type="ECO:0000256" key="5">
    <source>
        <dbReference type="SAM" id="Phobius"/>
    </source>
</evidence>
<dbReference type="Proteomes" id="UP000288168">
    <property type="component" value="Unassembled WGS sequence"/>
</dbReference>
<feature type="transmembrane region" description="Helical" evidence="5">
    <location>
        <begin position="232"/>
        <end position="252"/>
    </location>
</feature>
<keyword evidence="3 5" id="KW-1133">Transmembrane helix</keyword>
<dbReference type="InterPro" id="IPR007568">
    <property type="entry name" value="RTA1"/>
</dbReference>
<feature type="transmembrane region" description="Helical" evidence="5">
    <location>
        <begin position="369"/>
        <end position="390"/>
    </location>
</feature>
<dbReference type="GO" id="GO:0016020">
    <property type="term" value="C:membrane"/>
    <property type="evidence" value="ECO:0007669"/>
    <property type="project" value="UniProtKB-SubCell"/>
</dbReference>